<dbReference type="EMBL" id="JACHJE010000003">
    <property type="protein sequence ID" value="MBB5124651.1"/>
    <property type="molecule type" value="Genomic_DNA"/>
</dbReference>
<keyword evidence="3" id="KW-1185">Reference proteome</keyword>
<feature type="region of interest" description="Disordered" evidence="1">
    <location>
        <begin position="1"/>
        <end position="42"/>
    </location>
</feature>
<evidence type="ECO:0000256" key="1">
    <source>
        <dbReference type="SAM" id="MobiDB-lite"/>
    </source>
</evidence>
<protein>
    <submittedName>
        <fullName evidence="2">Uncharacterized protein</fullName>
    </submittedName>
</protein>
<accession>A0A7W8F8S0</accession>
<reference evidence="2 3" key="1">
    <citation type="submission" date="2020-08" db="EMBL/GenBank/DDBJ databases">
        <title>Genomic Encyclopedia of Type Strains, Phase III (KMG-III): the genomes of soil and plant-associated and newly described type strains.</title>
        <authorList>
            <person name="Whitman W."/>
        </authorList>
    </citation>
    <scope>NUCLEOTIDE SEQUENCE [LARGE SCALE GENOMIC DNA]</scope>
    <source>
        <strain evidence="2 3">CECT 3226</strain>
    </source>
</reference>
<feature type="compositionally biased region" description="Basic residues" evidence="1">
    <location>
        <begin position="33"/>
        <end position="42"/>
    </location>
</feature>
<sequence length="52" mass="5507">MGHALDGRLEPDAGHAHVLGHRRSADTRAVRSPGRHGPHRAPCRRVLVGGGV</sequence>
<gene>
    <name evidence="2" type="ORF">FHS32_001383</name>
</gene>
<organism evidence="2 3">
    <name type="scientific">Streptomyces griseoloalbus</name>
    <dbReference type="NCBI Taxonomy" id="67303"/>
    <lineage>
        <taxon>Bacteria</taxon>
        <taxon>Bacillati</taxon>
        <taxon>Actinomycetota</taxon>
        <taxon>Actinomycetes</taxon>
        <taxon>Kitasatosporales</taxon>
        <taxon>Streptomycetaceae</taxon>
        <taxon>Streptomyces</taxon>
    </lineage>
</organism>
<evidence type="ECO:0000313" key="2">
    <source>
        <dbReference type="EMBL" id="MBB5124651.1"/>
    </source>
</evidence>
<name>A0A7W8F8S0_9ACTN</name>
<proteinExistence type="predicted"/>
<comment type="caution">
    <text evidence="2">The sequence shown here is derived from an EMBL/GenBank/DDBJ whole genome shotgun (WGS) entry which is preliminary data.</text>
</comment>
<feature type="compositionally biased region" description="Basic and acidic residues" evidence="1">
    <location>
        <begin position="1"/>
        <end position="15"/>
    </location>
</feature>
<evidence type="ECO:0000313" key="3">
    <source>
        <dbReference type="Proteomes" id="UP000568022"/>
    </source>
</evidence>
<dbReference type="Proteomes" id="UP000568022">
    <property type="component" value="Unassembled WGS sequence"/>
</dbReference>
<dbReference type="AlphaFoldDB" id="A0A7W8F8S0"/>